<organism evidence="11 12">
    <name type="scientific">Paralcaligenes ureilyticus</name>
    <dbReference type="NCBI Taxonomy" id="627131"/>
    <lineage>
        <taxon>Bacteria</taxon>
        <taxon>Pseudomonadati</taxon>
        <taxon>Pseudomonadota</taxon>
        <taxon>Betaproteobacteria</taxon>
        <taxon>Burkholderiales</taxon>
        <taxon>Alcaligenaceae</taxon>
        <taxon>Paralcaligenes</taxon>
    </lineage>
</organism>
<dbReference type="InterPro" id="IPR003593">
    <property type="entry name" value="AAA+_ATPase"/>
</dbReference>
<feature type="domain" description="ABC transmembrane type-1" evidence="10">
    <location>
        <begin position="19"/>
        <end position="308"/>
    </location>
</feature>
<evidence type="ECO:0000256" key="7">
    <source>
        <dbReference type="ARBA" id="ARBA00023136"/>
    </source>
</evidence>
<comment type="caution">
    <text evidence="11">The sequence shown here is derived from an EMBL/GenBank/DDBJ whole genome shotgun (WGS) entry which is preliminary data.</text>
</comment>
<dbReference type="PROSITE" id="PS50929">
    <property type="entry name" value="ABC_TM1F"/>
    <property type="match status" value="1"/>
</dbReference>
<dbReference type="RefSeq" id="WP_132579599.1">
    <property type="nucleotide sequence ID" value="NZ_SMAJ01000001.1"/>
</dbReference>
<feature type="transmembrane region" description="Helical" evidence="8">
    <location>
        <begin position="49"/>
        <end position="70"/>
    </location>
</feature>
<keyword evidence="2" id="KW-1003">Cell membrane</keyword>
<evidence type="ECO:0000256" key="5">
    <source>
        <dbReference type="ARBA" id="ARBA00022840"/>
    </source>
</evidence>
<dbReference type="Pfam" id="PF00005">
    <property type="entry name" value="ABC_tran"/>
    <property type="match status" value="1"/>
</dbReference>
<evidence type="ECO:0000259" key="10">
    <source>
        <dbReference type="PROSITE" id="PS50929"/>
    </source>
</evidence>
<keyword evidence="7 8" id="KW-0472">Membrane</keyword>
<keyword evidence="3 8" id="KW-0812">Transmembrane</keyword>
<feature type="transmembrane region" description="Helical" evidence="8">
    <location>
        <begin position="131"/>
        <end position="153"/>
    </location>
</feature>
<comment type="subcellular location">
    <subcellularLocation>
        <location evidence="1">Cell membrane</location>
        <topology evidence="1">Multi-pass membrane protein</topology>
    </subcellularLocation>
</comment>
<dbReference type="GO" id="GO:0016887">
    <property type="term" value="F:ATP hydrolysis activity"/>
    <property type="evidence" value="ECO:0007669"/>
    <property type="project" value="InterPro"/>
</dbReference>
<gene>
    <name evidence="11" type="ORF">EDC26_101438</name>
</gene>
<dbReference type="InterPro" id="IPR039421">
    <property type="entry name" value="Type_1_exporter"/>
</dbReference>
<feature type="transmembrane region" description="Helical" evidence="8">
    <location>
        <begin position="277"/>
        <end position="295"/>
    </location>
</feature>
<proteinExistence type="predicted"/>
<dbReference type="AlphaFoldDB" id="A0A4R3MFV4"/>
<dbReference type="GO" id="GO:0005886">
    <property type="term" value="C:plasma membrane"/>
    <property type="evidence" value="ECO:0007669"/>
    <property type="project" value="UniProtKB-SubCell"/>
</dbReference>
<dbReference type="GO" id="GO:0005524">
    <property type="term" value="F:ATP binding"/>
    <property type="evidence" value="ECO:0007669"/>
    <property type="project" value="UniProtKB-KW"/>
</dbReference>
<evidence type="ECO:0000259" key="9">
    <source>
        <dbReference type="PROSITE" id="PS50893"/>
    </source>
</evidence>
<dbReference type="PANTHER" id="PTHR43394">
    <property type="entry name" value="ATP-DEPENDENT PERMEASE MDL1, MITOCHONDRIAL"/>
    <property type="match status" value="1"/>
</dbReference>
<dbReference type="InterPro" id="IPR027417">
    <property type="entry name" value="P-loop_NTPase"/>
</dbReference>
<dbReference type="InterPro" id="IPR011527">
    <property type="entry name" value="ABC1_TM_dom"/>
</dbReference>
<evidence type="ECO:0000256" key="4">
    <source>
        <dbReference type="ARBA" id="ARBA00022741"/>
    </source>
</evidence>
<keyword evidence="5 11" id="KW-0067">ATP-binding</keyword>
<dbReference type="OrthoDB" id="9802264at2"/>
<evidence type="ECO:0000256" key="3">
    <source>
        <dbReference type="ARBA" id="ARBA00022692"/>
    </source>
</evidence>
<evidence type="ECO:0000256" key="6">
    <source>
        <dbReference type="ARBA" id="ARBA00022989"/>
    </source>
</evidence>
<evidence type="ECO:0000256" key="2">
    <source>
        <dbReference type="ARBA" id="ARBA00022475"/>
    </source>
</evidence>
<evidence type="ECO:0000256" key="8">
    <source>
        <dbReference type="SAM" id="Phobius"/>
    </source>
</evidence>
<dbReference type="GO" id="GO:0034775">
    <property type="term" value="P:glutathione transmembrane transport"/>
    <property type="evidence" value="ECO:0007669"/>
    <property type="project" value="InterPro"/>
</dbReference>
<dbReference type="InterPro" id="IPR003439">
    <property type="entry name" value="ABC_transporter-like_ATP-bd"/>
</dbReference>
<sequence length="554" mass="58212">MKTLRLLWPWFVQRRRSLAGALLLAILTLAAGMGLLSVAGWFLTAAFLAGASISFDLFAPSALVRGLALLRIVFRYGERVVGHAATLDLLADIRSTVFARIMRLSPGQLAGYQGGDLVARLVGDIDALDTLFLQVIAPILTAVIMGLVFSLVLGAQVHALGWLVFGAMLIGVCVVPYLLARQARAPGSDAQRASAQARTLIHSAIAGHVDLVVFGAQAQAQERFGAAAAQLSRARDRLSAIGSMGQLAQQLASGFCVLALLYGGLQAFTAQEINGPVWVGLLLGALGLFEVLGPLMRGSARLGPAAAAAARVRAVLDEPVALADVAYPLDLPASGVIELSNLSYGYPSMAGVAVLDGIDLQIRAGERLAIVGASGCGKSTLLSLLMRVFDPTQGMVSYGGAPISQVRQAQLHTRFALLSQNSPVFLGTLRSNLLIGCPEADEAQLWRALENARLAEFVRSLENGLDTWVGESGHSLSVGQARRLCLARVLLSPAVVWLLDEPTAGLDEPAQWAFFNDLAAAAEGKTVVLATHAGFPDAAVDRVLRLGQGVLTPA</sequence>
<keyword evidence="4" id="KW-0547">Nucleotide-binding</keyword>
<dbReference type="GO" id="GO:0015421">
    <property type="term" value="F:ABC-type oligopeptide transporter activity"/>
    <property type="evidence" value="ECO:0007669"/>
    <property type="project" value="TreeGrafter"/>
</dbReference>
<keyword evidence="6 8" id="KW-1133">Transmembrane helix</keyword>
<dbReference type="NCBIfam" id="TIGR02868">
    <property type="entry name" value="CydC"/>
    <property type="match status" value="1"/>
</dbReference>
<dbReference type="InterPro" id="IPR036640">
    <property type="entry name" value="ABC1_TM_sf"/>
</dbReference>
<protein>
    <submittedName>
        <fullName evidence="11">ATP-binding cassette subfamily C protein CydC</fullName>
    </submittedName>
</protein>
<reference evidence="11 12" key="1">
    <citation type="submission" date="2019-03" db="EMBL/GenBank/DDBJ databases">
        <title>Genomic Encyclopedia of Type Strains, Phase IV (KMG-IV): sequencing the most valuable type-strain genomes for metagenomic binning, comparative biology and taxonomic classification.</title>
        <authorList>
            <person name="Goeker M."/>
        </authorList>
    </citation>
    <scope>NUCLEOTIDE SEQUENCE [LARGE SCALE GENOMIC DNA]</scope>
    <source>
        <strain evidence="11 12">DSM 24591</strain>
    </source>
</reference>
<dbReference type="GO" id="GO:0045454">
    <property type="term" value="P:cell redox homeostasis"/>
    <property type="evidence" value="ECO:0007669"/>
    <property type="project" value="InterPro"/>
</dbReference>
<dbReference type="SUPFAM" id="SSF90123">
    <property type="entry name" value="ABC transporter transmembrane region"/>
    <property type="match status" value="1"/>
</dbReference>
<dbReference type="SUPFAM" id="SSF52540">
    <property type="entry name" value="P-loop containing nucleoside triphosphate hydrolases"/>
    <property type="match status" value="1"/>
</dbReference>
<dbReference type="Gene3D" id="3.40.50.300">
    <property type="entry name" value="P-loop containing nucleotide triphosphate hydrolases"/>
    <property type="match status" value="1"/>
</dbReference>
<dbReference type="InterPro" id="IPR014223">
    <property type="entry name" value="ABC_CydC/D"/>
</dbReference>
<dbReference type="InterPro" id="IPR017871">
    <property type="entry name" value="ABC_transporter-like_CS"/>
</dbReference>
<evidence type="ECO:0000313" key="11">
    <source>
        <dbReference type="EMBL" id="TCT11209.1"/>
    </source>
</evidence>
<dbReference type="Gene3D" id="1.20.1560.10">
    <property type="entry name" value="ABC transporter type 1, transmembrane domain"/>
    <property type="match status" value="1"/>
</dbReference>
<dbReference type="PANTHER" id="PTHR43394:SF1">
    <property type="entry name" value="ATP-BINDING CASSETTE SUB-FAMILY B MEMBER 10, MITOCHONDRIAL"/>
    <property type="match status" value="1"/>
</dbReference>
<feature type="domain" description="ABC transporter" evidence="9">
    <location>
        <begin position="337"/>
        <end position="554"/>
    </location>
</feature>
<feature type="transmembrane region" description="Helical" evidence="8">
    <location>
        <begin position="21"/>
        <end position="43"/>
    </location>
</feature>
<dbReference type="PROSITE" id="PS00211">
    <property type="entry name" value="ABC_TRANSPORTER_1"/>
    <property type="match status" value="1"/>
</dbReference>
<dbReference type="Proteomes" id="UP000295525">
    <property type="component" value="Unassembled WGS sequence"/>
</dbReference>
<evidence type="ECO:0000313" key="12">
    <source>
        <dbReference type="Proteomes" id="UP000295525"/>
    </source>
</evidence>
<evidence type="ECO:0000256" key="1">
    <source>
        <dbReference type="ARBA" id="ARBA00004651"/>
    </source>
</evidence>
<accession>A0A4R3MFV4</accession>
<dbReference type="PROSITE" id="PS50893">
    <property type="entry name" value="ABC_TRANSPORTER_2"/>
    <property type="match status" value="1"/>
</dbReference>
<name>A0A4R3MFV4_9BURK</name>
<feature type="transmembrane region" description="Helical" evidence="8">
    <location>
        <begin position="159"/>
        <end position="179"/>
    </location>
</feature>
<keyword evidence="12" id="KW-1185">Reference proteome</keyword>
<dbReference type="EMBL" id="SMAJ01000001">
    <property type="protein sequence ID" value="TCT11209.1"/>
    <property type="molecule type" value="Genomic_DNA"/>
</dbReference>
<dbReference type="SMART" id="SM00382">
    <property type="entry name" value="AAA"/>
    <property type="match status" value="1"/>
</dbReference>
<dbReference type="Pfam" id="PF00664">
    <property type="entry name" value="ABC_membrane"/>
    <property type="match status" value="1"/>
</dbReference>